<dbReference type="AlphaFoldDB" id="A0A8J1LRI8"/>
<dbReference type="GeneID" id="108701751"/>
<dbReference type="RefSeq" id="XP_041431894.1">
    <property type="nucleotide sequence ID" value="XM_041575960.1"/>
</dbReference>
<dbReference type="SUPFAM" id="SSF57667">
    <property type="entry name" value="beta-beta-alpha zinc fingers"/>
    <property type="match status" value="4"/>
</dbReference>
<organism evidence="9 10">
    <name type="scientific">Xenopus laevis</name>
    <name type="common">African clawed frog</name>
    <dbReference type="NCBI Taxonomy" id="8355"/>
    <lineage>
        <taxon>Eukaryota</taxon>
        <taxon>Metazoa</taxon>
        <taxon>Chordata</taxon>
        <taxon>Craniata</taxon>
        <taxon>Vertebrata</taxon>
        <taxon>Euteleostomi</taxon>
        <taxon>Amphibia</taxon>
        <taxon>Batrachia</taxon>
        <taxon>Anura</taxon>
        <taxon>Pipoidea</taxon>
        <taxon>Pipidae</taxon>
        <taxon>Xenopodinae</taxon>
        <taxon>Xenopus</taxon>
        <taxon>Xenopus</taxon>
    </lineage>
</organism>
<evidence type="ECO:0000259" key="8">
    <source>
        <dbReference type="PROSITE" id="PS00028"/>
    </source>
</evidence>
<dbReference type="Pfam" id="PF12874">
    <property type="entry name" value="zf-met"/>
    <property type="match status" value="4"/>
</dbReference>
<feature type="compositionally biased region" description="Acidic residues" evidence="7">
    <location>
        <begin position="282"/>
        <end position="291"/>
    </location>
</feature>
<dbReference type="PANTHER" id="PTHR23067">
    <property type="entry name" value="DOUBLE-STRANDED RNA-BINDING ZINC FINGER PROTEIN"/>
    <property type="match status" value="1"/>
</dbReference>
<dbReference type="Gene3D" id="3.30.160.60">
    <property type="entry name" value="Classic Zinc Finger"/>
    <property type="match status" value="4"/>
</dbReference>
<keyword evidence="6" id="KW-0539">Nucleus</keyword>
<dbReference type="PANTHER" id="PTHR23067:SF6">
    <property type="entry name" value="ZINC FINGER PROTEIN 385C"/>
    <property type="match status" value="1"/>
</dbReference>
<dbReference type="SMART" id="SM00451">
    <property type="entry name" value="ZnF_U1"/>
    <property type="match status" value="4"/>
</dbReference>
<dbReference type="Proteomes" id="UP000186698">
    <property type="component" value="Chromosome 9_10L"/>
</dbReference>
<evidence type="ECO:0000256" key="1">
    <source>
        <dbReference type="ARBA" id="ARBA00004123"/>
    </source>
</evidence>
<gene>
    <name evidence="10" type="primary">LOC108701751</name>
</gene>
<feature type="compositionally biased region" description="Basic and acidic residues" evidence="7">
    <location>
        <begin position="327"/>
        <end position="336"/>
    </location>
</feature>
<dbReference type="GO" id="GO:0003676">
    <property type="term" value="F:nucleic acid binding"/>
    <property type="evidence" value="ECO:0007669"/>
    <property type="project" value="InterPro"/>
</dbReference>
<feature type="region of interest" description="Disordered" evidence="7">
    <location>
        <begin position="1"/>
        <end position="54"/>
    </location>
</feature>
<keyword evidence="5" id="KW-0862">Zinc</keyword>
<comment type="subcellular location">
    <subcellularLocation>
        <location evidence="1">Nucleus</location>
    </subcellularLocation>
</comment>
<keyword evidence="3" id="KW-0677">Repeat</keyword>
<evidence type="ECO:0000256" key="7">
    <source>
        <dbReference type="SAM" id="MobiDB-lite"/>
    </source>
</evidence>
<feature type="compositionally biased region" description="Basic and acidic residues" evidence="7">
    <location>
        <begin position="15"/>
        <end position="28"/>
    </location>
</feature>
<evidence type="ECO:0000256" key="5">
    <source>
        <dbReference type="ARBA" id="ARBA00022833"/>
    </source>
</evidence>
<keyword evidence="2" id="KW-0479">Metal-binding</keyword>
<evidence type="ECO:0000256" key="3">
    <source>
        <dbReference type="ARBA" id="ARBA00022737"/>
    </source>
</evidence>
<feature type="region of interest" description="Disordered" evidence="7">
    <location>
        <begin position="419"/>
        <end position="444"/>
    </location>
</feature>
<evidence type="ECO:0000256" key="2">
    <source>
        <dbReference type="ARBA" id="ARBA00022723"/>
    </source>
</evidence>
<name>A0A8J1LRI8_XENLA</name>
<evidence type="ECO:0000256" key="6">
    <source>
        <dbReference type="ARBA" id="ARBA00023242"/>
    </source>
</evidence>
<evidence type="ECO:0000313" key="10">
    <source>
        <dbReference type="RefSeq" id="XP_041431894.1"/>
    </source>
</evidence>
<feature type="compositionally biased region" description="Basic and acidic residues" evidence="7">
    <location>
        <begin position="247"/>
        <end position="262"/>
    </location>
</feature>
<keyword evidence="4" id="KW-0863">Zinc-finger</keyword>
<evidence type="ECO:0000256" key="4">
    <source>
        <dbReference type="ARBA" id="ARBA00022771"/>
    </source>
</evidence>
<dbReference type="KEGG" id="xla:108701751"/>
<feature type="compositionally biased region" description="Basic residues" evidence="7">
    <location>
        <begin position="374"/>
        <end position="391"/>
    </location>
</feature>
<dbReference type="GO" id="GO:0005634">
    <property type="term" value="C:nucleus"/>
    <property type="evidence" value="ECO:0000318"/>
    <property type="project" value="GO_Central"/>
</dbReference>
<feature type="region of interest" description="Disordered" evidence="7">
    <location>
        <begin position="210"/>
        <end position="336"/>
    </location>
</feature>
<feature type="domain" description="C2H2-type" evidence="8">
    <location>
        <begin position="194"/>
        <end position="216"/>
    </location>
</feature>
<sequence>MDHIPVSGSLSPTGSRDRGGAQEQEKGRTGRGRTPPAMKRPASPTHSPDSTIPMRQIGQTDSAALELQSGREKKLPSFTLCHVCNIQLNSTVQAQIHYNGKSHQKRLKHINKARSPSVHGAPAHGGPFLASLGFPSRPLQTHLDIKHLLTFRINGVSPLSLFPNFNAMDPVQKAVINHTFGGPTPPKRRPFISCNICHLRFNSLNQAEAHYKGHKHARKLRALEGSRHRKKQRNVSRERAALPPLDNNRKADAHDPIEHNDISGECGEEAEQSPLPPTPEPALEEPDEDCASPDVSDSSIEPLDSAAPMAPYSPGKGSEDSSVSTQESEKEQKSREHLYCTTCKVTVNSASQLEAHNAGAKHKSILEGQTTPPRRGRGKALNRTGRKPKRIGNKASVGIQNKTFHCSVCEIHVNSETQLKQHMSSRRHKDRLAGKPPKPKYSPFSKLQKNAALVTRLALHKHLTRTLAARFLPNPMTPHTVCTLPGPLTLRPATAAALFQTPLIGPALFRSPTPSLRPPPTPIMFAPY</sequence>
<dbReference type="GO" id="GO:0008270">
    <property type="term" value="F:zinc ion binding"/>
    <property type="evidence" value="ECO:0007669"/>
    <property type="project" value="UniProtKB-KW"/>
</dbReference>
<dbReference type="OrthoDB" id="434647at2759"/>
<dbReference type="InterPro" id="IPR036236">
    <property type="entry name" value="Znf_C2H2_sf"/>
</dbReference>
<dbReference type="SMART" id="SM00355">
    <property type="entry name" value="ZnF_C2H2"/>
    <property type="match status" value="4"/>
</dbReference>
<keyword evidence="9" id="KW-1185">Reference proteome</keyword>
<reference evidence="10" key="1">
    <citation type="submission" date="2025-08" db="UniProtKB">
        <authorList>
            <consortium name="RefSeq"/>
        </authorList>
    </citation>
    <scope>IDENTIFICATION</scope>
    <source>
        <strain evidence="10">J_2021</strain>
        <tissue evidence="10">Erythrocytes</tissue>
    </source>
</reference>
<accession>A0A8J1LRI8</accession>
<dbReference type="InterPro" id="IPR051845">
    <property type="entry name" value="Znf385"/>
</dbReference>
<evidence type="ECO:0000313" key="9">
    <source>
        <dbReference type="Proteomes" id="UP000186698"/>
    </source>
</evidence>
<protein>
    <submittedName>
        <fullName evidence="10">Zinc finger protein 385C isoform X1</fullName>
    </submittedName>
</protein>
<dbReference type="InterPro" id="IPR013087">
    <property type="entry name" value="Znf_C2H2_type"/>
</dbReference>
<feature type="domain" description="C2H2-type" evidence="8">
    <location>
        <begin position="406"/>
        <end position="428"/>
    </location>
</feature>
<feature type="region of interest" description="Disordered" evidence="7">
    <location>
        <begin position="355"/>
        <end position="391"/>
    </location>
</feature>
<dbReference type="PROSITE" id="PS00028">
    <property type="entry name" value="ZINC_FINGER_C2H2_1"/>
    <property type="match status" value="2"/>
</dbReference>
<proteinExistence type="predicted"/>
<dbReference type="InterPro" id="IPR003604">
    <property type="entry name" value="Matrin/U1-like-C_Znf_C2H2"/>
</dbReference>